<dbReference type="InterPro" id="IPR009050">
    <property type="entry name" value="Globin-like_sf"/>
</dbReference>
<organism evidence="5 6">
    <name type="scientific">Sphingomonas immobilis</name>
    <dbReference type="NCBI Taxonomy" id="3063997"/>
    <lineage>
        <taxon>Bacteria</taxon>
        <taxon>Pseudomonadati</taxon>
        <taxon>Pseudomonadota</taxon>
        <taxon>Alphaproteobacteria</taxon>
        <taxon>Sphingomonadales</taxon>
        <taxon>Sphingomonadaceae</taxon>
        <taxon>Sphingomonas</taxon>
    </lineage>
</organism>
<keyword evidence="2" id="KW-0349">Heme</keyword>
<gene>
    <name evidence="5" type="ORF">Q5H94_06165</name>
</gene>
<keyword evidence="1" id="KW-0813">Transport</keyword>
<dbReference type="Gene3D" id="1.10.490.10">
    <property type="entry name" value="Globins"/>
    <property type="match status" value="1"/>
</dbReference>
<dbReference type="SUPFAM" id="SSF46458">
    <property type="entry name" value="Globin-like"/>
    <property type="match status" value="1"/>
</dbReference>
<keyword evidence="4" id="KW-0408">Iron</keyword>
<dbReference type="RefSeq" id="WP_304560360.1">
    <property type="nucleotide sequence ID" value="NZ_JAUQSZ010000003.1"/>
</dbReference>
<dbReference type="CDD" id="cd00454">
    <property type="entry name" value="TrHb1_N"/>
    <property type="match status" value="1"/>
</dbReference>
<dbReference type="Proteomes" id="UP001176468">
    <property type="component" value="Unassembled WGS sequence"/>
</dbReference>
<evidence type="ECO:0000256" key="2">
    <source>
        <dbReference type="ARBA" id="ARBA00022617"/>
    </source>
</evidence>
<keyword evidence="6" id="KW-1185">Reference proteome</keyword>
<proteinExistence type="predicted"/>
<comment type="caution">
    <text evidence="5">The sequence shown here is derived from an EMBL/GenBank/DDBJ whole genome shotgun (WGS) entry which is preliminary data.</text>
</comment>
<evidence type="ECO:0000256" key="1">
    <source>
        <dbReference type="ARBA" id="ARBA00022448"/>
    </source>
</evidence>
<evidence type="ECO:0000256" key="4">
    <source>
        <dbReference type="ARBA" id="ARBA00023004"/>
    </source>
</evidence>
<accession>A0ABT8ZWG8</accession>
<evidence type="ECO:0000256" key="3">
    <source>
        <dbReference type="ARBA" id="ARBA00022723"/>
    </source>
</evidence>
<protein>
    <submittedName>
        <fullName evidence="5">Group 1 truncated hemoglobin</fullName>
    </submittedName>
</protein>
<dbReference type="InterPro" id="IPR012292">
    <property type="entry name" value="Globin/Proto"/>
</dbReference>
<dbReference type="InterPro" id="IPR001486">
    <property type="entry name" value="Hemoglobin_trunc"/>
</dbReference>
<name>A0ABT8ZWG8_9SPHN</name>
<sequence>MMIVFFTVAFAAQAVPPGEEPVEPYTQSDANAGATPFRGAGMLRAFHGRTGINRMTDDFVDRLLADKRITDIFKSQDIVRLRRLLKEQFCYILNGGCAYTGRTMKASHNNLGIQEADMGALVEDLQAAMRKEKIGFFEQNRFLAKLAPIKREAVQR</sequence>
<dbReference type="Pfam" id="PF01152">
    <property type="entry name" value="Bac_globin"/>
    <property type="match status" value="1"/>
</dbReference>
<keyword evidence="3" id="KW-0479">Metal-binding</keyword>
<dbReference type="EMBL" id="JAUQSZ010000003">
    <property type="protein sequence ID" value="MDO7841903.1"/>
    <property type="molecule type" value="Genomic_DNA"/>
</dbReference>
<evidence type="ECO:0000313" key="5">
    <source>
        <dbReference type="EMBL" id="MDO7841903.1"/>
    </source>
</evidence>
<evidence type="ECO:0000313" key="6">
    <source>
        <dbReference type="Proteomes" id="UP001176468"/>
    </source>
</evidence>
<reference evidence="5" key="1">
    <citation type="submission" date="2023-07" db="EMBL/GenBank/DDBJ databases">
        <authorList>
            <person name="Kim M.K."/>
        </authorList>
    </citation>
    <scope>NUCLEOTIDE SEQUENCE</scope>
    <source>
        <strain evidence="5">CA1-15</strain>
    </source>
</reference>